<evidence type="ECO:0000313" key="2">
    <source>
        <dbReference type="Proteomes" id="UP001210925"/>
    </source>
</evidence>
<name>A0AAD5XZU0_9FUNG</name>
<gene>
    <name evidence="1" type="ORF">HK103_003176</name>
</gene>
<organism evidence="1 2">
    <name type="scientific">Boothiomyces macroporosus</name>
    <dbReference type="NCBI Taxonomy" id="261099"/>
    <lineage>
        <taxon>Eukaryota</taxon>
        <taxon>Fungi</taxon>
        <taxon>Fungi incertae sedis</taxon>
        <taxon>Chytridiomycota</taxon>
        <taxon>Chytridiomycota incertae sedis</taxon>
        <taxon>Chytridiomycetes</taxon>
        <taxon>Rhizophydiales</taxon>
        <taxon>Terramycetaceae</taxon>
        <taxon>Boothiomyces</taxon>
    </lineage>
</organism>
<accession>A0AAD5XZU0</accession>
<evidence type="ECO:0000313" key="1">
    <source>
        <dbReference type="EMBL" id="KAJ3250783.1"/>
    </source>
</evidence>
<feature type="non-terminal residue" evidence="1">
    <location>
        <position position="140"/>
    </location>
</feature>
<keyword evidence="2" id="KW-1185">Reference proteome</keyword>
<proteinExistence type="predicted"/>
<reference evidence="1" key="1">
    <citation type="submission" date="2020-05" db="EMBL/GenBank/DDBJ databases">
        <title>Phylogenomic resolution of chytrid fungi.</title>
        <authorList>
            <person name="Stajich J.E."/>
            <person name="Amses K."/>
            <person name="Simmons R."/>
            <person name="Seto K."/>
            <person name="Myers J."/>
            <person name="Bonds A."/>
            <person name="Quandt C.A."/>
            <person name="Barry K."/>
            <person name="Liu P."/>
            <person name="Grigoriev I."/>
            <person name="Longcore J.E."/>
            <person name="James T.Y."/>
        </authorList>
    </citation>
    <scope>NUCLEOTIDE SEQUENCE</scope>
    <source>
        <strain evidence="1">PLAUS21</strain>
    </source>
</reference>
<dbReference type="Proteomes" id="UP001210925">
    <property type="component" value="Unassembled WGS sequence"/>
</dbReference>
<sequence length="140" mass="14899">MNQGTTDENLPPNQIPTPENIGRQAKRLKIAQTAVDFEDSPVTERDVGDRTTRLVSMSMERLVNRADDEGIVGAFGAAIHAACQPDGPISTAIQAAIRDACQPGGPIQAAIRDACQPGGAVANLFVVERSISDARYINEN</sequence>
<dbReference type="AlphaFoldDB" id="A0AAD5XZU0"/>
<comment type="caution">
    <text evidence="1">The sequence shown here is derived from an EMBL/GenBank/DDBJ whole genome shotgun (WGS) entry which is preliminary data.</text>
</comment>
<protein>
    <submittedName>
        <fullName evidence="1">Uncharacterized protein</fullName>
    </submittedName>
</protein>
<dbReference type="EMBL" id="JADGKB010000224">
    <property type="protein sequence ID" value="KAJ3250783.1"/>
    <property type="molecule type" value="Genomic_DNA"/>
</dbReference>